<protein>
    <recommendedName>
        <fullName evidence="5">Virion coat protein B</fullName>
    </recommendedName>
</protein>
<evidence type="ECO:0000313" key="4">
    <source>
        <dbReference type="Proteomes" id="UP000451565"/>
    </source>
</evidence>
<dbReference type="InterPro" id="IPR008020">
    <property type="entry name" value="G8P"/>
</dbReference>
<evidence type="ECO:0008006" key="5">
    <source>
        <dbReference type="Google" id="ProtNLM"/>
    </source>
</evidence>
<feature type="chain" id="PRO_5032986397" description="Virion coat protein B" evidence="2">
    <location>
        <begin position="28"/>
        <end position="69"/>
    </location>
</feature>
<comment type="caution">
    <text evidence="3">The sequence shown here is derived from an EMBL/GenBank/DDBJ whole genome shotgun (WGS) entry which is preliminary data.</text>
</comment>
<organism evidence="3 4">
    <name type="scientific">Glaciimonas soli</name>
    <dbReference type="NCBI Taxonomy" id="2590999"/>
    <lineage>
        <taxon>Bacteria</taxon>
        <taxon>Pseudomonadati</taxon>
        <taxon>Pseudomonadota</taxon>
        <taxon>Betaproteobacteria</taxon>
        <taxon>Burkholderiales</taxon>
        <taxon>Oxalobacteraceae</taxon>
        <taxon>Glaciimonas</taxon>
    </lineage>
</organism>
<keyword evidence="4" id="KW-1185">Reference proteome</keyword>
<accession>A0A843YHQ7</accession>
<keyword evidence="1" id="KW-1133">Transmembrane helix</keyword>
<dbReference type="Proteomes" id="UP000451565">
    <property type="component" value="Unassembled WGS sequence"/>
</dbReference>
<proteinExistence type="predicted"/>
<dbReference type="Pfam" id="PF05356">
    <property type="entry name" value="Phage_Coat_B"/>
    <property type="match status" value="1"/>
</dbReference>
<keyword evidence="2" id="KW-0732">Signal</keyword>
<evidence type="ECO:0000313" key="3">
    <source>
        <dbReference type="EMBL" id="MQQ99258.1"/>
    </source>
</evidence>
<name>A0A843YHQ7_9BURK</name>
<reference evidence="3 4" key="1">
    <citation type="submission" date="2019-10" db="EMBL/GenBank/DDBJ databases">
        <title>Glaciimonas soli sp. nov., a psychrophilic bacterium isolated from the forest soil of a high elevation mountain in Taiwan.</title>
        <authorList>
            <person name="Wang L.-T."/>
            <person name="Shieh W.Y."/>
        </authorList>
    </citation>
    <scope>NUCLEOTIDE SEQUENCE [LARGE SCALE GENOMIC DNA]</scope>
    <source>
        <strain evidence="3 4">GS1</strain>
    </source>
</reference>
<evidence type="ECO:0000256" key="1">
    <source>
        <dbReference type="SAM" id="Phobius"/>
    </source>
</evidence>
<dbReference type="RefSeq" id="WP_153232861.1">
    <property type="nucleotide sequence ID" value="NZ_WINI01000001.1"/>
</dbReference>
<gene>
    <name evidence="3" type="ORF">GEV47_00980</name>
</gene>
<dbReference type="EMBL" id="WINI01000001">
    <property type="protein sequence ID" value="MQQ99258.1"/>
    <property type="molecule type" value="Genomic_DNA"/>
</dbReference>
<keyword evidence="1" id="KW-0812">Transmembrane</keyword>
<keyword evidence="1" id="KW-0472">Membrane</keyword>
<feature type="signal peptide" evidence="2">
    <location>
        <begin position="1"/>
        <end position="27"/>
    </location>
</feature>
<feature type="transmembrane region" description="Helical" evidence="1">
    <location>
        <begin position="37"/>
        <end position="59"/>
    </location>
</feature>
<sequence>MIQMTKKLLVKIGTGVAAMVGSAAAMAQTAPTVDTSAITSAGVSVATVGAAVFAVYVGVKLFKWIRGAL</sequence>
<dbReference type="AlphaFoldDB" id="A0A843YHQ7"/>
<evidence type="ECO:0000256" key="2">
    <source>
        <dbReference type="SAM" id="SignalP"/>
    </source>
</evidence>